<dbReference type="InterPro" id="IPR002109">
    <property type="entry name" value="Glutaredoxin"/>
</dbReference>
<accession>C7R158</accession>
<dbReference type="PROSITE" id="PS51354">
    <property type="entry name" value="GLUTAREDOXIN_2"/>
    <property type="match status" value="1"/>
</dbReference>
<gene>
    <name evidence="2" type="ordered locus">Jden_2145</name>
    <name evidence="3" type="ordered locus">Jden_2285</name>
</gene>
<dbReference type="CDD" id="cd02976">
    <property type="entry name" value="NrdH"/>
    <property type="match status" value="1"/>
</dbReference>
<dbReference type="HOGENOM" id="CLU_026126_9_0_11"/>
<dbReference type="AlphaFoldDB" id="C7R158"/>
<keyword evidence="4" id="KW-1185">Reference proteome</keyword>
<proteinExistence type="predicted"/>
<dbReference type="KEGG" id="jde:Jden_2285"/>
<evidence type="ECO:0000259" key="1">
    <source>
        <dbReference type="Pfam" id="PF00462"/>
    </source>
</evidence>
<dbReference type="EMBL" id="CP001706">
    <property type="protein sequence ID" value="ACV09920.1"/>
    <property type="molecule type" value="Genomic_DNA"/>
</dbReference>
<sequence>MTVILYTQPGCGPCVAQARALTKHGITFETVNIRETPEAAERIAALGATSTPVIEVTTPLGSWYWAGFSLDKTKHLQQLQNGQ</sequence>
<organism evidence="2 4">
    <name type="scientific">Jonesia denitrificans (strain ATCC 14870 / DSM 20603 / BCRC 15368 / CIP 55.134 / JCM 11481 / NBRC 15587 / NCTC 10816 / Prevot 55134)</name>
    <name type="common">Listeria denitrificans</name>
    <dbReference type="NCBI Taxonomy" id="471856"/>
    <lineage>
        <taxon>Bacteria</taxon>
        <taxon>Bacillati</taxon>
        <taxon>Actinomycetota</taxon>
        <taxon>Actinomycetes</taxon>
        <taxon>Micrococcales</taxon>
        <taxon>Jonesiaceae</taxon>
        <taxon>Jonesia</taxon>
    </lineage>
</organism>
<feature type="domain" description="Glutaredoxin" evidence="1">
    <location>
        <begin position="3"/>
        <end position="56"/>
    </location>
</feature>
<name>C7R158_JONDD</name>
<dbReference type="Gene3D" id="3.40.30.10">
    <property type="entry name" value="Glutaredoxin"/>
    <property type="match status" value="1"/>
</dbReference>
<protein>
    <submittedName>
        <fullName evidence="2">Glutaredoxin</fullName>
    </submittedName>
</protein>
<dbReference type="STRING" id="471856.Jden_2145"/>
<dbReference type="OrthoDB" id="8545217at2"/>
<dbReference type="RefSeq" id="WP_015772410.1">
    <property type="nucleotide sequence ID" value="NC_013174.1"/>
</dbReference>
<evidence type="ECO:0000313" key="2">
    <source>
        <dbReference type="EMBL" id="ACV09782.1"/>
    </source>
</evidence>
<reference evidence="2" key="2">
    <citation type="submission" date="2009-08" db="EMBL/GenBank/DDBJ databases">
        <title>The complete genome of Jonesia denitrificans DSM 20603.</title>
        <authorList>
            <consortium name="US DOE Joint Genome Institute (JGI-PGF)"/>
            <person name="Lucas S."/>
            <person name="Copeland A."/>
            <person name="Lapidus A."/>
            <person name="Glavina del Rio T."/>
            <person name="Dalin E."/>
            <person name="Tice H."/>
            <person name="Bruce D."/>
            <person name="Goodwin L."/>
            <person name="Pitluck S."/>
            <person name="Kyrpides N."/>
            <person name="Mavromatis K."/>
            <person name="Ivanova N."/>
            <person name="Ovchinnikova G."/>
            <person name="Saunders E."/>
            <person name="Brettin T."/>
            <person name="Detter J.C."/>
            <person name="Han C."/>
            <person name="Larimer F."/>
            <person name="Land M."/>
            <person name="Hauser L."/>
            <person name="Markowitz V."/>
            <person name="Cheng J.-F."/>
            <person name="Hugenholtz P."/>
            <person name="Woyke T."/>
            <person name="Wu D."/>
            <person name="Pukall R."/>
            <person name="Klenk H.-P."/>
            <person name="Eisen J.A."/>
        </authorList>
    </citation>
    <scope>NUCLEOTIDE SEQUENCE</scope>
    <source>
        <strain>DSM 20603</strain>
    </source>
</reference>
<dbReference type="Proteomes" id="UP000000628">
    <property type="component" value="Chromosome"/>
</dbReference>
<reference evidence="2 4" key="1">
    <citation type="journal article" date="2009" name="Stand. Genomic Sci.">
        <title>Complete genome sequence of Jonesia denitrificans type strain (Prevot 55134).</title>
        <authorList>
            <person name="Pukall R."/>
            <person name="Gehrich-Schroter G."/>
            <person name="Lapidus A."/>
            <person name="Nolan M."/>
            <person name="Glavina Del Rio T."/>
            <person name="Lucas S."/>
            <person name="Chen F."/>
            <person name="Tice H."/>
            <person name="Pitluck S."/>
            <person name="Cheng J.F."/>
            <person name="Copeland A."/>
            <person name="Saunders E."/>
            <person name="Brettin T."/>
            <person name="Detter J.C."/>
            <person name="Bruce D."/>
            <person name="Goodwin L."/>
            <person name="Pati A."/>
            <person name="Ivanova N."/>
            <person name="Mavromatis K."/>
            <person name="Ovchinnikova G."/>
            <person name="Chen A."/>
            <person name="Palaniappan K."/>
            <person name="Land M."/>
            <person name="Hauser L."/>
            <person name="Chang Y.J."/>
            <person name="Jeffries C.D."/>
            <person name="Chain P."/>
            <person name="Goker M."/>
            <person name="Bristow J."/>
            <person name="Eisen J.A."/>
            <person name="Markowitz V."/>
            <person name="Hugenholtz P."/>
            <person name="Kyrpides N.C."/>
            <person name="Klenk H.P."/>
            <person name="Han C."/>
        </authorList>
    </citation>
    <scope>NUCLEOTIDE SEQUENCE [LARGE SCALE GENOMIC DNA]</scope>
    <source>
        <strain evidence="4">ATCC 14870 / DSM 20603 / BCRC 15368 / CIP 55.134 / JCM 11481 / NBRC 15587 / NCTC 10816 / Prevot 55134</strain>
        <strain evidence="2">DSM 20603</strain>
    </source>
</reference>
<evidence type="ECO:0000313" key="4">
    <source>
        <dbReference type="Proteomes" id="UP000000628"/>
    </source>
</evidence>
<dbReference type="Pfam" id="PF00462">
    <property type="entry name" value="Glutaredoxin"/>
    <property type="match status" value="1"/>
</dbReference>
<dbReference type="SUPFAM" id="SSF52833">
    <property type="entry name" value="Thioredoxin-like"/>
    <property type="match status" value="1"/>
</dbReference>
<dbReference type="eggNOG" id="COG0695">
    <property type="taxonomic scope" value="Bacteria"/>
</dbReference>
<dbReference type="EMBL" id="CP001706">
    <property type="protein sequence ID" value="ACV09782.1"/>
    <property type="molecule type" value="Genomic_DNA"/>
</dbReference>
<dbReference type="KEGG" id="jde:Jden_2145"/>
<dbReference type="InterPro" id="IPR036249">
    <property type="entry name" value="Thioredoxin-like_sf"/>
</dbReference>
<evidence type="ECO:0000313" key="3">
    <source>
        <dbReference type="EMBL" id="ACV09920.1"/>
    </source>
</evidence>